<gene>
    <name evidence="2" type="ORF">IDJ81_02335</name>
</gene>
<feature type="transmembrane region" description="Helical" evidence="1">
    <location>
        <begin position="181"/>
        <end position="199"/>
    </location>
</feature>
<feature type="transmembrane region" description="Helical" evidence="1">
    <location>
        <begin position="219"/>
        <end position="241"/>
    </location>
</feature>
<keyword evidence="1" id="KW-1133">Transmembrane helix</keyword>
<name>A0ABX7KEG7_9SPHN</name>
<feature type="transmembrane region" description="Helical" evidence="1">
    <location>
        <begin position="28"/>
        <end position="50"/>
    </location>
</feature>
<evidence type="ECO:0000313" key="3">
    <source>
        <dbReference type="Proteomes" id="UP000663637"/>
    </source>
</evidence>
<dbReference type="EMBL" id="CP061510">
    <property type="protein sequence ID" value="QSB45025.1"/>
    <property type="molecule type" value="Genomic_DNA"/>
</dbReference>
<evidence type="ECO:0000256" key="1">
    <source>
        <dbReference type="SAM" id="Phobius"/>
    </source>
</evidence>
<organism evidence="2 3">
    <name type="scientific">Tsuneonella flava</name>
    <dbReference type="NCBI Taxonomy" id="2055955"/>
    <lineage>
        <taxon>Bacteria</taxon>
        <taxon>Pseudomonadati</taxon>
        <taxon>Pseudomonadota</taxon>
        <taxon>Alphaproteobacteria</taxon>
        <taxon>Sphingomonadales</taxon>
        <taxon>Erythrobacteraceae</taxon>
        <taxon>Tsuneonella</taxon>
    </lineage>
</organism>
<reference evidence="2 3" key="1">
    <citation type="submission" date="2020-09" db="EMBL/GenBank/DDBJ databases">
        <title>Complete genome sequence of altererythrobacter flavus SS-21NJ, isolated from Dongying oil sludge in Shandong province.</title>
        <authorList>
            <person name="Sun S."/>
            <person name="Zhang Z."/>
        </authorList>
    </citation>
    <scope>NUCLEOTIDE SEQUENCE [LARGE SCALE GENOMIC DNA]</scope>
    <source>
        <strain evidence="2 3">SS-21NJ</strain>
    </source>
</reference>
<dbReference type="RefSeq" id="WP_205443374.1">
    <property type="nucleotide sequence ID" value="NZ_CP061510.1"/>
</dbReference>
<sequence length="430" mass="47776">MIYASLISVVVVHYLLFSKRGIIDPVSVFFLAFLYYSYFAPISMLVFNIYGVDFAGQANYVPMRSINRSAVIFFVGYCGYALSYYCLSRREKFSEYKMRNEAVSTILSDNYTRILLIFVTAIIITIFVFFRKDLMEATGSYEGKISGNYSSSVYAFMMSTAFTLLSLVFNYLILNVKRHNITAAVGIVIFIILSVATYSKVPLIYSALCAFCVLHRYKRIPFAIVMLVLIVGSVVLTLFFIPAFSIYRGSGNFEFRVPNIESFSLVLSEAASPFTIVHLALSGYVNVQDTPLWESFVLWIPRAIWPGRPLDIPEAFAQQVIANWQIGYGLGFSPFAEGYARFGLIGSSLFMAIVGVTTAGMQSLFSSTIPKAMRAPTILTVSGYVSVLALRGSLSNLVTQMIQNWAPVVVASLVALEISRRIAASSPRSS</sequence>
<feature type="transmembrane region" description="Helical" evidence="1">
    <location>
        <begin position="114"/>
        <end position="131"/>
    </location>
</feature>
<feature type="transmembrane region" description="Helical" evidence="1">
    <location>
        <begin position="339"/>
        <end position="360"/>
    </location>
</feature>
<dbReference type="Proteomes" id="UP000663637">
    <property type="component" value="Chromosome"/>
</dbReference>
<keyword evidence="1" id="KW-0812">Transmembrane</keyword>
<accession>A0ABX7KEG7</accession>
<feature type="transmembrane region" description="Helical" evidence="1">
    <location>
        <begin position="372"/>
        <end position="390"/>
    </location>
</feature>
<feature type="transmembrane region" description="Helical" evidence="1">
    <location>
        <begin position="70"/>
        <end position="87"/>
    </location>
</feature>
<keyword evidence="1" id="KW-0472">Membrane</keyword>
<keyword evidence="3" id="KW-1185">Reference proteome</keyword>
<feature type="transmembrane region" description="Helical" evidence="1">
    <location>
        <begin position="151"/>
        <end position="174"/>
    </location>
</feature>
<evidence type="ECO:0000313" key="2">
    <source>
        <dbReference type="EMBL" id="QSB45025.1"/>
    </source>
</evidence>
<dbReference type="NCBIfam" id="TIGR04370">
    <property type="entry name" value="glyco_rpt_poly"/>
    <property type="match status" value="1"/>
</dbReference>
<protein>
    <submittedName>
        <fullName evidence="2">Oligosaccharide repeat unit polymerase</fullName>
    </submittedName>
</protein>
<proteinExistence type="predicted"/>